<comment type="caution">
    <text evidence="1">The sequence shown here is derived from an EMBL/GenBank/DDBJ whole genome shotgun (WGS) entry which is preliminary data.</text>
</comment>
<reference evidence="1 2" key="1">
    <citation type="journal article" date="2014" name="Genome Announc.">
        <title>Draft Genome Sequences of Marine Flavobacterium Nonlabens Strains NR17, NR24, NR27, NR32, NR33, and Ara13.</title>
        <authorList>
            <person name="Nakanishi M."/>
            <person name="Meirelles P."/>
            <person name="Suzuki R."/>
            <person name="Takatani N."/>
            <person name="Mino S."/>
            <person name="Suda W."/>
            <person name="Oshima K."/>
            <person name="Hattori M."/>
            <person name="Ohkuma M."/>
            <person name="Hosokawa M."/>
            <person name="Miyashita K."/>
            <person name="Thompson F.L."/>
            <person name="Niwa A."/>
            <person name="Sawabe T."/>
            <person name="Sawabe T."/>
        </authorList>
    </citation>
    <scope>NUCLEOTIDE SEQUENCE [LARGE SCALE GENOMIC DNA]</scope>
    <source>
        <strain evidence="2">JCM19296</strain>
    </source>
</reference>
<gene>
    <name evidence="1" type="ORF">JCM19296_1549</name>
</gene>
<evidence type="ECO:0000313" key="1">
    <source>
        <dbReference type="EMBL" id="GAK75952.1"/>
    </source>
</evidence>
<name>A0A081DAK6_NONUL</name>
<evidence type="ECO:0000313" key="2">
    <source>
        <dbReference type="Proteomes" id="UP000028980"/>
    </source>
</evidence>
<proteinExistence type="predicted"/>
<dbReference type="EMBL" id="BBLG01000003">
    <property type="protein sequence ID" value="GAK75952.1"/>
    <property type="molecule type" value="Genomic_DNA"/>
</dbReference>
<organism evidence="1 2">
    <name type="scientific">Nonlabens ulvanivorans</name>
    <name type="common">Persicivirga ulvanivorans</name>
    <dbReference type="NCBI Taxonomy" id="906888"/>
    <lineage>
        <taxon>Bacteria</taxon>
        <taxon>Pseudomonadati</taxon>
        <taxon>Bacteroidota</taxon>
        <taxon>Flavobacteriia</taxon>
        <taxon>Flavobacteriales</taxon>
        <taxon>Flavobacteriaceae</taxon>
        <taxon>Nonlabens</taxon>
    </lineage>
</organism>
<accession>A0A081DAK6</accession>
<dbReference type="GeneID" id="90594756"/>
<sequence length="119" mass="14322">MTPQEQFLTQTLFSDLNYEVKKESIYVFNADHFKELIKRCASNGVGAYRLLVWKDNEVVKIATHDEYNKKATDVRWLKTAYYKYFYEDKTYNFSTEFKVSDKLLERTEMFVPKVEDEEE</sequence>
<protein>
    <submittedName>
        <fullName evidence="1">Uncharacterized protein</fullName>
    </submittedName>
</protein>
<dbReference type="AlphaFoldDB" id="A0A081DAK6"/>
<dbReference type="RefSeq" id="WP_042270282.1">
    <property type="nucleotide sequence ID" value="NZ_CP136694.1"/>
</dbReference>
<dbReference type="Proteomes" id="UP000028980">
    <property type="component" value="Unassembled WGS sequence"/>
</dbReference>